<keyword evidence="3 5" id="KW-0732">Signal</keyword>
<dbReference type="RefSeq" id="WP_233719808.1">
    <property type="nucleotide sequence ID" value="NZ_JAJUWU010000010.1"/>
</dbReference>
<keyword evidence="8" id="KW-1185">Reference proteome</keyword>
<dbReference type="PANTHER" id="PTHR47151:SF2">
    <property type="entry name" value="AMINO ACID BINDING PROTEIN"/>
    <property type="match status" value="1"/>
</dbReference>
<evidence type="ECO:0000256" key="4">
    <source>
        <dbReference type="ARBA" id="ARBA00022970"/>
    </source>
</evidence>
<dbReference type="CDD" id="cd06342">
    <property type="entry name" value="PBP1_ABC_LIVBP-like"/>
    <property type="match status" value="1"/>
</dbReference>
<dbReference type="InterPro" id="IPR028082">
    <property type="entry name" value="Peripla_BP_I"/>
</dbReference>
<comment type="caution">
    <text evidence="7">The sequence shown here is derived from an EMBL/GenBank/DDBJ whole genome shotgun (WGS) entry which is preliminary data.</text>
</comment>
<gene>
    <name evidence="7" type="ORF">LZD57_11700</name>
</gene>
<dbReference type="AlphaFoldDB" id="A0A9X1P2P4"/>
<dbReference type="Pfam" id="PF13458">
    <property type="entry name" value="Peripla_BP_6"/>
    <property type="match status" value="1"/>
</dbReference>
<evidence type="ECO:0000256" key="5">
    <source>
        <dbReference type="SAM" id="SignalP"/>
    </source>
</evidence>
<dbReference type="PRINTS" id="PR00337">
    <property type="entry name" value="LEUILEVALBP"/>
</dbReference>
<evidence type="ECO:0000256" key="2">
    <source>
        <dbReference type="ARBA" id="ARBA00022448"/>
    </source>
</evidence>
<dbReference type="EMBL" id="JAJUWU010000010">
    <property type="protein sequence ID" value="MCE7028654.1"/>
    <property type="molecule type" value="Genomic_DNA"/>
</dbReference>
<keyword evidence="2" id="KW-0813">Transport</keyword>
<feature type="chain" id="PRO_5040860268" evidence="5">
    <location>
        <begin position="22"/>
        <end position="384"/>
    </location>
</feature>
<dbReference type="InterPro" id="IPR028081">
    <property type="entry name" value="Leu-bd"/>
</dbReference>
<comment type="similarity">
    <text evidence="1">Belongs to the leucine-binding protein family.</text>
</comment>
<feature type="domain" description="Leucine-binding protein" evidence="6">
    <location>
        <begin position="23"/>
        <end position="359"/>
    </location>
</feature>
<evidence type="ECO:0000313" key="8">
    <source>
        <dbReference type="Proteomes" id="UP001139035"/>
    </source>
</evidence>
<dbReference type="SUPFAM" id="SSF53822">
    <property type="entry name" value="Periplasmic binding protein-like I"/>
    <property type="match status" value="1"/>
</dbReference>
<sequence length="384" mass="41052">MKRILIFVFVASISSAFSARADITIGVAGPMTGQYASFGEQLRIGAEQAVKDINEKGGVNGEMLKLSVGDDACDPKQAVAVANNFASEGVSFVAGHFCSGSSIPASQVYANEQIVEISPASTNPAFTDNRPGPGIYRVVGRDDQQGEVAGAYIYKNFPDAKVAIINDKTAYGKGLADQTQKYYEEAGGKPVLTEAYTAGEKDYTSLVTKMKQAGVTLVYIGGYHTEAGLMARQMREQGMDTTIMSGDALVTDEYWAITGDAGEGTLMTFSPDPRKNEAAKPVVDALEAEGKTAEGYVLYTYAAIQAWADAVNEAGSTDFDPVVKALDEGTFDTVIGDLSFDDKGDVTLPGYVVYEWKDGKYDYVNMSDPQFCCPDDCLDNGACR</sequence>
<proteinExistence type="inferred from homology"/>
<feature type="signal peptide" evidence="5">
    <location>
        <begin position="1"/>
        <end position="21"/>
    </location>
</feature>
<evidence type="ECO:0000313" key="7">
    <source>
        <dbReference type="EMBL" id="MCE7028654.1"/>
    </source>
</evidence>
<dbReference type="Proteomes" id="UP001139035">
    <property type="component" value="Unassembled WGS sequence"/>
</dbReference>
<dbReference type="InterPro" id="IPR000709">
    <property type="entry name" value="Leu_Ile_Val-bd"/>
</dbReference>
<evidence type="ECO:0000256" key="1">
    <source>
        <dbReference type="ARBA" id="ARBA00010062"/>
    </source>
</evidence>
<accession>A0A9X1P2P4</accession>
<dbReference type="Gene3D" id="3.40.50.2300">
    <property type="match status" value="2"/>
</dbReference>
<evidence type="ECO:0000256" key="3">
    <source>
        <dbReference type="ARBA" id="ARBA00022729"/>
    </source>
</evidence>
<evidence type="ECO:0000259" key="6">
    <source>
        <dbReference type="Pfam" id="PF13458"/>
    </source>
</evidence>
<name>A0A9X1P2P4_9HYPH</name>
<dbReference type="PANTHER" id="PTHR47151">
    <property type="entry name" value="LEU/ILE/VAL-BINDING ABC TRANSPORTER SUBUNIT"/>
    <property type="match status" value="1"/>
</dbReference>
<reference evidence="7" key="1">
    <citation type="submission" date="2022-01" db="EMBL/GenBank/DDBJ databases">
        <title>Jiella avicenniae sp. nov., a novel endophytic bacterium isolated from bark of Avicennia marina.</title>
        <authorList>
            <person name="Tuo L."/>
        </authorList>
    </citation>
    <scope>NUCLEOTIDE SEQUENCE</scope>
    <source>
        <strain evidence="7">CBK1P-4</strain>
    </source>
</reference>
<organism evidence="7 8">
    <name type="scientific">Jiella avicenniae</name>
    <dbReference type="NCBI Taxonomy" id="2907202"/>
    <lineage>
        <taxon>Bacteria</taxon>
        <taxon>Pseudomonadati</taxon>
        <taxon>Pseudomonadota</taxon>
        <taxon>Alphaproteobacteria</taxon>
        <taxon>Hyphomicrobiales</taxon>
        <taxon>Aurantimonadaceae</taxon>
        <taxon>Jiella</taxon>
    </lineage>
</organism>
<protein>
    <submittedName>
        <fullName evidence="7">Branched-chain amino acid ABC transporter substrate-binding protein</fullName>
    </submittedName>
</protein>
<dbReference type="GO" id="GO:0006865">
    <property type="term" value="P:amino acid transport"/>
    <property type="evidence" value="ECO:0007669"/>
    <property type="project" value="UniProtKB-KW"/>
</dbReference>
<keyword evidence="4" id="KW-0029">Amino-acid transport</keyword>